<dbReference type="GO" id="GO:0005576">
    <property type="term" value="C:extracellular region"/>
    <property type="evidence" value="ECO:0007669"/>
    <property type="project" value="InterPro"/>
</dbReference>
<dbReference type="PRINTS" id="PR01225">
    <property type="entry name" value="EXPANSNFAMLY"/>
</dbReference>
<dbReference type="InterPro" id="IPR007118">
    <property type="entry name" value="Expan_Lol_pI"/>
</dbReference>
<dbReference type="PROSITE" id="PS50843">
    <property type="entry name" value="EXPANSIN_CBD"/>
    <property type="match status" value="1"/>
</dbReference>
<dbReference type="InterPro" id="IPR007117">
    <property type="entry name" value="Expansin_CBD"/>
</dbReference>
<sequence>MELRIRARGGGKGSNVDDDEGRNSGGSAVVPDEGAAAVEEIDVVPIEHSGGSAAAANGGADAGCRQVASLPGLRMAVGAGAAAAVAAACLYPKNSAVASMTSSMGKGIRKIQSLSSFHLSSQCCKTCNALLETLQCLTPLGENLMITEGLFLRFTINGHSYFNLVLITNVGGAGDVHAASIKGSSTGWHPMSRNWGQNWQSNTYLDGQALSFKVTTSDGVSVVSFNVVPATWSFGQTFSGGQFA</sequence>
<comment type="caution">
    <text evidence="9">The sequence shown here is derived from an EMBL/GenBank/DDBJ whole genome shotgun (WGS) entry which is preliminary data.</text>
</comment>
<evidence type="ECO:0000256" key="4">
    <source>
        <dbReference type="ARBA" id="ARBA00022729"/>
    </source>
</evidence>
<dbReference type="PANTHER" id="PTHR31867">
    <property type="entry name" value="EXPANSIN-A15"/>
    <property type="match status" value="1"/>
</dbReference>
<name>A0A4S8JPQ7_MUSBA</name>
<comment type="similarity">
    <text evidence="1 6">Belongs to the expansin family. Expansin A subfamily.</text>
</comment>
<dbReference type="STRING" id="52838.A0A4S8JPQ7"/>
<dbReference type="PRINTS" id="PR01226">
    <property type="entry name" value="EXPANSIN"/>
</dbReference>
<evidence type="ECO:0000256" key="3">
    <source>
        <dbReference type="ARBA" id="ARBA00022525"/>
    </source>
</evidence>
<dbReference type="AlphaFoldDB" id="A0A4S8JPQ7"/>
<dbReference type="FunFam" id="2.60.40.760:FF:000001">
    <property type="entry name" value="Expansin"/>
    <property type="match status" value="1"/>
</dbReference>
<accession>A0A4S8JPQ7</accession>
<keyword evidence="6" id="KW-0961">Cell wall biogenesis/degradation</keyword>
<evidence type="ECO:0000256" key="7">
    <source>
        <dbReference type="SAM" id="MobiDB-lite"/>
    </source>
</evidence>
<dbReference type="EMBL" id="PYDT01000004">
    <property type="protein sequence ID" value="THU64268.1"/>
    <property type="molecule type" value="Genomic_DNA"/>
</dbReference>
<keyword evidence="3 6" id="KW-0964">Secreted</keyword>
<keyword evidence="5" id="KW-0472">Membrane</keyword>
<dbReference type="Gene3D" id="2.60.40.760">
    <property type="entry name" value="Expansin, cellulose-binding-like domain"/>
    <property type="match status" value="1"/>
</dbReference>
<evidence type="ECO:0000256" key="2">
    <source>
        <dbReference type="ARBA" id="ARBA00022512"/>
    </source>
</evidence>
<evidence type="ECO:0000259" key="8">
    <source>
        <dbReference type="PROSITE" id="PS50843"/>
    </source>
</evidence>
<organism evidence="9 10">
    <name type="scientific">Musa balbisiana</name>
    <name type="common">Banana</name>
    <dbReference type="NCBI Taxonomy" id="52838"/>
    <lineage>
        <taxon>Eukaryota</taxon>
        <taxon>Viridiplantae</taxon>
        <taxon>Streptophyta</taxon>
        <taxon>Embryophyta</taxon>
        <taxon>Tracheophyta</taxon>
        <taxon>Spermatophyta</taxon>
        <taxon>Magnoliopsida</taxon>
        <taxon>Liliopsida</taxon>
        <taxon>Zingiberales</taxon>
        <taxon>Musaceae</taxon>
        <taxon>Musa</taxon>
    </lineage>
</organism>
<dbReference type="SUPFAM" id="SSF49590">
    <property type="entry name" value="PHL pollen allergen"/>
    <property type="match status" value="1"/>
</dbReference>
<dbReference type="InterPro" id="IPR036749">
    <property type="entry name" value="Expansin_CBD_sf"/>
</dbReference>
<reference evidence="9 10" key="1">
    <citation type="journal article" date="2019" name="Nat. Plants">
        <title>Genome sequencing of Musa balbisiana reveals subgenome evolution and function divergence in polyploid bananas.</title>
        <authorList>
            <person name="Yao X."/>
        </authorList>
    </citation>
    <scope>NUCLEOTIDE SEQUENCE [LARGE SCALE GENOMIC DNA]</scope>
    <source>
        <strain evidence="10">cv. DH-PKW</strain>
        <tissue evidence="9">Leaves</tissue>
    </source>
</reference>
<evidence type="ECO:0000256" key="5">
    <source>
        <dbReference type="ARBA" id="ARBA00023136"/>
    </source>
</evidence>
<gene>
    <name evidence="9" type="ORF">C4D60_Mb01t24680</name>
</gene>
<protein>
    <recommendedName>
        <fullName evidence="6">Expansin</fullName>
    </recommendedName>
</protein>
<comment type="function">
    <text evidence="6">Causes loosening and extension of plant cell walls by disrupting non-covalent bonding between cellulose microfibrils and matrix glucans. No enzymatic activity has been found.</text>
</comment>
<keyword evidence="10" id="KW-1185">Reference proteome</keyword>
<dbReference type="Proteomes" id="UP000317650">
    <property type="component" value="Chromosome 1"/>
</dbReference>
<keyword evidence="2 6" id="KW-0134">Cell wall</keyword>
<keyword evidence="4" id="KW-0732">Signal</keyword>
<evidence type="ECO:0000256" key="6">
    <source>
        <dbReference type="RuleBase" id="RU365023"/>
    </source>
</evidence>
<feature type="region of interest" description="Disordered" evidence="7">
    <location>
        <begin position="1"/>
        <end position="31"/>
    </location>
</feature>
<comment type="subcellular location">
    <subcellularLocation>
        <location evidence="6">Secreted</location>
        <location evidence="6">Cell wall</location>
    </subcellularLocation>
    <subcellularLocation>
        <location evidence="6">Membrane</location>
        <topology evidence="6">Peripheral membrane protein</topology>
    </subcellularLocation>
</comment>
<feature type="domain" description="Expansin-like CBD" evidence="8">
    <location>
        <begin position="161"/>
        <end position="240"/>
    </location>
</feature>
<proteinExistence type="inferred from homology"/>
<dbReference type="GO" id="GO:0009664">
    <property type="term" value="P:plant-type cell wall organization"/>
    <property type="evidence" value="ECO:0007669"/>
    <property type="project" value="InterPro"/>
</dbReference>
<dbReference type="Pfam" id="PF01357">
    <property type="entry name" value="Expansin_C"/>
    <property type="match status" value="1"/>
</dbReference>
<evidence type="ECO:0000313" key="9">
    <source>
        <dbReference type="EMBL" id="THU64268.1"/>
    </source>
</evidence>
<evidence type="ECO:0000256" key="1">
    <source>
        <dbReference type="ARBA" id="ARBA00005392"/>
    </source>
</evidence>
<dbReference type="GO" id="GO:0016020">
    <property type="term" value="C:membrane"/>
    <property type="evidence" value="ECO:0007669"/>
    <property type="project" value="UniProtKB-SubCell"/>
</dbReference>
<dbReference type="InterPro" id="IPR002963">
    <property type="entry name" value="Expansin"/>
</dbReference>
<evidence type="ECO:0000313" key="10">
    <source>
        <dbReference type="Proteomes" id="UP000317650"/>
    </source>
</evidence>